<keyword evidence="1 6" id="KW-0963">Cytoplasm</keyword>
<evidence type="ECO:0000256" key="4">
    <source>
        <dbReference type="ARBA" id="ARBA00022679"/>
    </source>
</evidence>
<evidence type="ECO:0000313" key="8">
    <source>
        <dbReference type="Proteomes" id="UP001595526"/>
    </source>
</evidence>
<feature type="binding site" evidence="6">
    <location>
        <position position="143"/>
    </location>
    <ligand>
        <name>S-adenosyl-L-methionine</name>
        <dbReference type="ChEBI" id="CHEBI:59789"/>
    </ligand>
</feature>
<sequence length="214" mass="24408">MEVTLDPSVEIIYNYFPKLSDTQREQFRRLGELYPYWNAQINVISRKDIYSLYLHHVLHSLGIAKFTNFTPGTRVLDVGTGGGFPGIPLAILFPEAQFDLVDSIGKKIKVVREVASAIGLKNIAAYHIRAEELDEKYDFVVSRAVTRLADFYRWVANKILKKDRNAIANGILYLKGGDLRDEINEARLQAEVHPLSSFFSEAFFETKHIVYIPV</sequence>
<feature type="binding site" evidence="6">
    <location>
        <begin position="130"/>
        <end position="131"/>
    </location>
    <ligand>
        <name>S-adenosyl-L-methionine</name>
        <dbReference type="ChEBI" id="CHEBI:59789"/>
    </ligand>
</feature>
<feature type="binding site" evidence="6">
    <location>
        <position position="79"/>
    </location>
    <ligand>
        <name>S-adenosyl-L-methionine</name>
        <dbReference type="ChEBI" id="CHEBI:59789"/>
    </ligand>
</feature>
<reference evidence="8" key="1">
    <citation type="journal article" date="2019" name="Int. J. Syst. Evol. Microbiol.">
        <title>The Global Catalogue of Microorganisms (GCM) 10K type strain sequencing project: providing services to taxonomists for standard genome sequencing and annotation.</title>
        <authorList>
            <consortium name="The Broad Institute Genomics Platform"/>
            <consortium name="The Broad Institute Genome Sequencing Center for Infectious Disease"/>
            <person name="Wu L."/>
            <person name="Ma J."/>
        </authorList>
    </citation>
    <scope>NUCLEOTIDE SEQUENCE [LARGE SCALE GENOMIC DNA]</scope>
    <source>
        <strain evidence="8">KCTC 52416</strain>
    </source>
</reference>
<dbReference type="GO" id="GO:0032259">
    <property type="term" value="P:methylation"/>
    <property type="evidence" value="ECO:0007669"/>
    <property type="project" value="UniProtKB-KW"/>
</dbReference>
<keyword evidence="5 6" id="KW-0949">S-adenosyl-L-methionine</keyword>
<keyword evidence="3 6" id="KW-0489">Methyltransferase</keyword>
<comment type="subcellular location">
    <subcellularLocation>
        <location evidence="6">Cytoplasm</location>
    </subcellularLocation>
</comment>
<dbReference type="CDD" id="cd02440">
    <property type="entry name" value="AdoMet_MTases"/>
    <property type="match status" value="1"/>
</dbReference>
<dbReference type="NCBIfam" id="TIGR00138">
    <property type="entry name" value="rsmG_gidB"/>
    <property type="match status" value="1"/>
</dbReference>
<dbReference type="EC" id="2.1.1.-" evidence="6"/>
<accession>A0ABV7JII3</accession>
<dbReference type="HAMAP" id="MF_00074">
    <property type="entry name" value="16SrRNA_methyltr_G"/>
    <property type="match status" value="1"/>
</dbReference>
<comment type="similarity">
    <text evidence="6">Belongs to the methyltransferase superfamily. RNA methyltransferase RsmG family.</text>
</comment>
<dbReference type="PIRSF" id="PIRSF003078">
    <property type="entry name" value="GidB"/>
    <property type="match status" value="1"/>
</dbReference>
<dbReference type="Proteomes" id="UP001595526">
    <property type="component" value="Unassembled WGS sequence"/>
</dbReference>
<dbReference type="PANTHER" id="PTHR31760:SF0">
    <property type="entry name" value="S-ADENOSYL-L-METHIONINE-DEPENDENT METHYLTRANSFERASES SUPERFAMILY PROTEIN"/>
    <property type="match status" value="1"/>
</dbReference>
<keyword evidence="4 6" id="KW-0808">Transferase</keyword>
<keyword evidence="8" id="KW-1185">Reference proteome</keyword>
<comment type="caution">
    <text evidence="6">Lacks conserved residue(s) required for the propagation of feature annotation.</text>
</comment>
<dbReference type="InterPro" id="IPR029063">
    <property type="entry name" value="SAM-dependent_MTases_sf"/>
</dbReference>
<dbReference type="Pfam" id="PF02527">
    <property type="entry name" value="GidB"/>
    <property type="match status" value="1"/>
</dbReference>
<evidence type="ECO:0000256" key="3">
    <source>
        <dbReference type="ARBA" id="ARBA00022603"/>
    </source>
</evidence>
<evidence type="ECO:0000256" key="6">
    <source>
        <dbReference type="HAMAP-Rule" id="MF_00074"/>
    </source>
</evidence>
<dbReference type="InterPro" id="IPR003682">
    <property type="entry name" value="rRNA_ssu_MeTfrase_G"/>
</dbReference>
<name>A0ABV7JII3_9SPHI</name>
<comment type="function">
    <text evidence="6">Specifically methylates the N7 position of a guanine in 16S rRNA.</text>
</comment>
<comment type="caution">
    <text evidence="7">The sequence shown here is derived from an EMBL/GenBank/DDBJ whole genome shotgun (WGS) entry which is preliminary data.</text>
</comment>
<dbReference type="EMBL" id="JBHRTA010000030">
    <property type="protein sequence ID" value="MFC3197898.1"/>
    <property type="molecule type" value="Genomic_DNA"/>
</dbReference>
<organism evidence="7 8">
    <name type="scientific">Parapedobacter deserti</name>
    <dbReference type="NCBI Taxonomy" id="1912957"/>
    <lineage>
        <taxon>Bacteria</taxon>
        <taxon>Pseudomonadati</taxon>
        <taxon>Bacteroidota</taxon>
        <taxon>Sphingobacteriia</taxon>
        <taxon>Sphingobacteriales</taxon>
        <taxon>Sphingobacteriaceae</taxon>
        <taxon>Parapedobacter</taxon>
    </lineage>
</organism>
<dbReference type="SUPFAM" id="SSF53335">
    <property type="entry name" value="S-adenosyl-L-methionine-dependent methyltransferases"/>
    <property type="match status" value="1"/>
</dbReference>
<dbReference type="RefSeq" id="WP_379022028.1">
    <property type="nucleotide sequence ID" value="NZ_JBHRTA010000030.1"/>
</dbReference>
<evidence type="ECO:0000313" key="7">
    <source>
        <dbReference type="EMBL" id="MFC3197898.1"/>
    </source>
</evidence>
<protein>
    <recommendedName>
        <fullName evidence="6">Ribosomal RNA small subunit methyltransferase G</fullName>
        <ecNumber evidence="6">2.1.1.-</ecNumber>
    </recommendedName>
    <alternativeName>
        <fullName evidence="6">16S rRNA 7-methylguanosine methyltransferase</fullName>
        <shortName evidence="6">16S rRNA m7G methyltransferase</shortName>
    </alternativeName>
</protein>
<evidence type="ECO:0000256" key="2">
    <source>
        <dbReference type="ARBA" id="ARBA00022552"/>
    </source>
</evidence>
<feature type="binding site" evidence="6">
    <location>
        <position position="84"/>
    </location>
    <ligand>
        <name>S-adenosyl-L-methionine</name>
        <dbReference type="ChEBI" id="CHEBI:59789"/>
    </ligand>
</feature>
<evidence type="ECO:0000256" key="5">
    <source>
        <dbReference type="ARBA" id="ARBA00022691"/>
    </source>
</evidence>
<dbReference type="Gene3D" id="3.40.50.150">
    <property type="entry name" value="Vaccinia Virus protein VP39"/>
    <property type="match status" value="1"/>
</dbReference>
<evidence type="ECO:0000256" key="1">
    <source>
        <dbReference type="ARBA" id="ARBA00022490"/>
    </source>
</evidence>
<keyword evidence="2 6" id="KW-0698">rRNA processing</keyword>
<dbReference type="PANTHER" id="PTHR31760">
    <property type="entry name" value="S-ADENOSYL-L-METHIONINE-DEPENDENT METHYLTRANSFERASES SUPERFAMILY PROTEIN"/>
    <property type="match status" value="1"/>
</dbReference>
<gene>
    <name evidence="6 7" type="primary">rsmG</name>
    <name evidence="7" type="ORF">ACFOET_09765</name>
</gene>
<proteinExistence type="inferred from homology"/>
<dbReference type="GO" id="GO:0008168">
    <property type="term" value="F:methyltransferase activity"/>
    <property type="evidence" value="ECO:0007669"/>
    <property type="project" value="UniProtKB-KW"/>
</dbReference>